<evidence type="ECO:0000256" key="1">
    <source>
        <dbReference type="SAM" id="MobiDB-lite"/>
    </source>
</evidence>
<proteinExistence type="predicted"/>
<feature type="compositionally biased region" description="Basic and acidic residues" evidence="1">
    <location>
        <begin position="214"/>
        <end position="233"/>
    </location>
</feature>
<feature type="region of interest" description="Disordered" evidence="1">
    <location>
        <begin position="348"/>
        <end position="368"/>
    </location>
</feature>
<organism evidence="2">
    <name type="scientific">Rhodosorus marinus</name>
    <dbReference type="NCBI Taxonomy" id="101924"/>
    <lineage>
        <taxon>Eukaryota</taxon>
        <taxon>Rhodophyta</taxon>
        <taxon>Stylonematophyceae</taxon>
        <taxon>Stylonematales</taxon>
        <taxon>Stylonemataceae</taxon>
        <taxon>Rhodosorus</taxon>
    </lineage>
</organism>
<evidence type="ECO:0000313" key="2">
    <source>
        <dbReference type="EMBL" id="CAE0063654.1"/>
    </source>
</evidence>
<feature type="region of interest" description="Disordered" evidence="1">
    <location>
        <begin position="26"/>
        <end position="291"/>
    </location>
</feature>
<dbReference type="EMBL" id="HBHW01041246">
    <property type="protein sequence ID" value="CAE0063654.1"/>
    <property type="molecule type" value="Transcribed_RNA"/>
</dbReference>
<protein>
    <submittedName>
        <fullName evidence="2">Uncharacterized protein</fullName>
    </submittedName>
</protein>
<dbReference type="AlphaFoldDB" id="A0A7S3A8E9"/>
<accession>A0A7S3A8E9</accession>
<sequence>MFAKCPRGLAVLGGGELAATRGFRTCSPRLEDSDEGEAGGSERGSSFGIAVGRGRDGHGGGPRGRGGPPPGGRGGPSLGWRGGPPPGGRGGPPPHRKSGPPLGGPSQWDGPSRSQPSKARPHGSGTDDVSSDAILGTQMGRSSDTSHPGDGPSPGGRGGAPAVGGEYPRGPRGRGGPPLGGYSGGARLDERDANRGPVSGERRARGRGGSFPGREQREGEPGFADGEQRRGRADTAGMGAKSKVSASRSSAASGSLEEYAPADSEGDTADIFESDTEELATEGDLQIEPDVDLSALFGDMEDQKPEGLRYAKPFRRDPDNLRPQMLYKEERELKYRREEKLGETLRRQERMDNQRAQRYDRKPRQLDPARARQIQRVLADNERKEIHYNELVKYGKHAPEVFKPVMEDIETVVPGLPEAHWMRSYLKTSIAAVNNNEHLTQKDRTRFVSNIVRTLQAINEKLKENKESDSGDAGSQ</sequence>
<feature type="compositionally biased region" description="Gly residues" evidence="1">
    <location>
        <begin position="152"/>
        <end position="162"/>
    </location>
</feature>
<feature type="compositionally biased region" description="Pro residues" evidence="1">
    <location>
        <begin position="83"/>
        <end position="93"/>
    </location>
</feature>
<feature type="compositionally biased region" description="Gly residues" evidence="1">
    <location>
        <begin position="59"/>
        <end position="82"/>
    </location>
</feature>
<gene>
    <name evidence="2" type="ORF">RMAR00112_LOCUS31726</name>
</gene>
<feature type="compositionally biased region" description="Gly residues" evidence="1">
    <location>
        <begin position="173"/>
        <end position="184"/>
    </location>
</feature>
<reference evidence="2" key="1">
    <citation type="submission" date="2021-01" db="EMBL/GenBank/DDBJ databases">
        <authorList>
            <person name="Corre E."/>
            <person name="Pelletier E."/>
            <person name="Niang G."/>
            <person name="Scheremetjew M."/>
            <person name="Finn R."/>
            <person name="Kale V."/>
            <person name="Holt S."/>
            <person name="Cochrane G."/>
            <person name="Meng A."/>
            <person name="Brown T."/>
            <person name="Cohen L."/>
        </authorList>
    </citation>
    <scope>NUCLEOTIDE SEQUENCE</scope>
    <source>
        <strain evidence="2">CCMP 769</strain>
    </source>
</reference>
<name>A0A7S3A8E9_9RHOD</name>
<feature type="compositionally biased region" description="Low complexity" evidence="1">
    <location>
        <begin position="239"/>
        <end position="255"/>
    </location>
</feature>
<feature type="compositionally biased region" description="Acidic residues" evidence="1">
    <location>
        <begin position="264"/>
        <end position="291"/>
    </location>
</feature>